<accession>A0A6P9D054</accession>
<dbReference type="OMA" id="FRTACKE"/>
<dbReference type="KEGG" id="pgut:117674944"/>
<evidence type="ECO:0000313" key="2">
    <source>
        <dbReference type="RefSeq" id="XP_034289079.1"/>
    </source>
</evidence>
<organism evidence="1 2">
    <name type="scientific">Pantherophis guttatus</name>
    <name type="common">Corn snake</name>
    <name type="synonym">Elaphe guttata</name>
    <dbReference type="NCBI Taxonomy" id="94885"/>
    <lineage>
        <taxon>Eukaryota</taxon>
        <taxon>Metazoa</taxon>
        <taxon>Chordata</taxon>
        <taxon>Craniata</taxon>
        <taxon>Vertebrata</taxon>
        <taxon>Euteleostomi</taxon>
        <taxon>Lepidosauria</taxon>
        <taxon>Squamata</taxon>
        <taxon>Bifurcata</taxon>
        <taxon>Unidentata</taxon>
        <taxon>Episquamata</taxon>
        <taxon>Toxicofera</taxon>
        <taxon>Serpentes</taxon>
        <taxon>Colubroidea</taxon>
        <taxon>Colubridae</taxon>
        <taxon>Colubrinae</taxon>
        <taxon>Pantherophis</taxon>
    </lineage>
</organism>
<evidence type="ECO:0000313" key="1">
    <source>
        <dbReference type="Proteomes" id="UP001652622"/>
    </source>
</evidence>
<dbReference type="Proteomes" id="UP001652622">
    <property type="component" value="Unplaced"/>
</dbReference>
<dbReference type="RefSeq" id="XP_034289079.1">
    <property type="nucleotide sequence ID" value="XM_034433188.1"/>
</dbReference>
<gene>
    <name evidence="2 3" type="primary">LOC117674944</name>
</gene>
<reference evidence="2" key="1">
    <citation type="submission" date="2025-04" db="UniProtKB">
        <authorList>
            <consortium name="RefSeq"/>
        </authorList>
    </citation>
    <scope>IDENTIFICATION</scope>
    <source>
        <tissue evidence="2 3">Blood</tissue>
    </source>
</reference>
<dbReference type="GeneID" id="117674944"/>
<name>A0A6P9D054_PANGU</name>
<dbReference type="PANTHER" id="PTHR46880">
    <property type="entry name" value="RAS-ASSOCIATING DOMAIN-CONTAINING PROTEIN"/>
    <property type="match status" value="1"/>
</dbReference>
<dbReference type="InParanoid" id="A0A6P9D054"/>
<sequence length="304" mass="34275">MKRQQSLTDIFNKKPKLETVVSELALDGTKQSQAQPLQPEESSTSIIEVKNNNSKVKEIQQASLRKKMKENFSSKAHNIGKENLKQCEQDSVTKGIDKMNEKYLPTICRVFNTIYSLAKRCKPFSDVKKEIEVQIKNGLDMGIGLHSRTTAVKIVDFIAKEIEKEKFTKIIENNLKICLIIDEASMIPCKPVVTVFLKVEDSVTSPTIFVQLVELEKQDADTICSSVMESLNNVGLTKNYLEKNLIGFCSDGASVMLGRKSGVSTKIAKDFPNIIIWHGLNHRLHLGLDDLIKEINQVNNFKIY</sequence>
<keyword evidence="1" id="KW-1185">Reference proteome</keyword>
<dbReference type="RefSeq" id="XP_060545963.1">
    <property type="nucleotide sequence ID" value="XM_060689980.1"/>
</dbReference>
<protein>
    <submittedName>
        <fullName evidence="2 3">E3 SUMO-protein ligase KIAA1586-like</fullName>
    </submittedName>
</protein>
<dbReference type="GO" id="GO:0061665">
    <property type="term" value="F:SUMO ligase activity"/>
    <property type="evidence" value="ECO:0007669"/>
    <property type="project" value="TreeGrafter"/>
</dbReference>
<evidence type="ECO:0000313" key="3">
    <source>
        <dbReference type="RefSeq" id="XP_060545963.1"/>
    </source>
</evidence>
<dbReference type="PANTHER" id="PTHR46880:SF8">
    <property type="entry name" value="E3 SUMO-PROTEIN LIGASE KIAA1586"/>
    <property type="match status" value="1"/>
</dbReference>
<proteinExistence type="predicted"/>
<dbReference type="GO" id="GO:0016925">
    <property type="term" value="P:protein sumoylation"/>
    <property type="evidence" value="ECO:0007669"/>
    <property type="project" value="TreeGrafter"/>
</dbReference>
<dbReference type="AlphaFoldDB" id="A0A6P9D054"/>